<accession>A0AAC9HPY1</accession>
<dbReference type="KEGG" id="ahm:TL08_10130"/>
<organism evidence="2 3">
    <name type="scientific">Actinoalloteichus hymeniacidonis</name>
    <dbReference type="NCBI Taxonomy" id="340345"/>
    <lineage>
        <taxon>Bacteria</taxon>
        <taxon>Bacillati</taxon>
        <taxon>Actinomycetota</taxon>
        <taxon>Actinomycetes</taxon>
        <taxon>Pseudonocardiales</taxon>
        <taxon>Pseudonocardiaceae</taxon>
        <taxon>Actinoalloteichus</taxon>
    </lineage>
</organism>
<protein>
    <submittedName>
        <fullName evidence="2">Transcription factor WhiB</fullName>
    </submittedName>
</protein>
<dbReference type="PROSITE" id="PS51674">
    <property type="entry name" value="4FE4S_WBL"/>
    <property type="match status" value="1"/>
</dbReference>
<proteinExistence type="predicted"/>
<dbReference type="AlphaFoldDB" id="A0AAC9HPY1"/>
<gene>
    <name evidence="2" type="ORF">TL08_10130</name>
</gene>
<dbReference type="InterPro" id="IPR034768">
    <property type="entry name" value="4FE4S_WBL"/>
</dbReference>
<evidence type="ECO:0000313" key="3">
    <source>
        <dbReference type="Proteomes" id="UP000095210"/>
    </source>
</evidence>
<keyword evidence="3" id="KW-1185">Reference proteome</keyword>
<sequence length="117" mass="12685">MSIGREELAEVAAGLDRWRDTPDDVLADAVLRDGRCVWVFTEGDAPAPSGDEPADRELARRLCEGCTVAGPCLELEMRTAGERTTGVWGGLAEHDRRALLPLWVARRSGADGQEPGR</sequence>
<dbReference type="Proteomes" id="UP000095210">
    <property type="component" value="Chromosome"/>
</dbReference>
<dbReference type="EMBL" id="CP014859">
    <property type="protein sequence ID" value="AOS62841.1"/>
    <property type="molecule type" value="Genomic_DNA"/>
</dbReference>
<reference evidence="3" key="1">
    <citation type="submission" date="2016-03" db="EMBL/GenBank/DDBJ databases">
        <title>Complete genome sequence of the type strain Actinoalloteichus hymeniacidonis DSM 45092.</title>
        <authorList>
            <person name="Schaffert L."/>
            <person name="Albersmeier A."/>
            <person name="Winkler A."/>
            <person name="Kalinowski J."/>
            <person name="Zotchev S."/>
            <person name="Ruckert C."/>
        </authorList>
    </citation>
    <scope>NUCLEOTIDE SEQUENCE [LARGE SCALE GENOMIC DNA]</scope>
    <source>
        <strain evidence="3">HPA177(T) (DSM 45092(T))</strain>
    </source>
</reference>
<evidence type="ECO:0000313" key="2">
    <source>
        <dbReference type="EMBL" id="AOS62841.1"/>
    </source>
</evidence>
<dbReference type="RefSeq" id="WP_069848373.1">
    <property type="nucleotide sequence ID" value="NZ_CP014859.1"/>
</dbReference>
<evidence type="ECO:0000259" key="1">
    <source>
        <dbReference type="PROSITE" id="PS51674"/>
    </source>
</evidence>
<name>A0AAC9HPY1_9PSEU</name>
<feature type="domain" description="4Fe-4S Wbl-type" evidence="1">
    <location>
        <begin position="35"/>
        <end position="98"/>
    </location>
</feature>
<dbReference type="Pfam" id="PF02467">
    <property type="entry name" value="Whib"/>
    <property type="match status" value="1"/>
</dbReference>